<comment type="pathway">
    <text evidence="1 5">Glycan metabolism; L-arabinan degradation.</text>
</comment>
<feature type="binding site" evidence="7">
    <location>
        <begin position="175"/>
        <end position="177"/>
    </location>
    <ligand>
        <name>substrate</name>
    </ligand>
</feature>
<dbReference type="PANTHER" id="PTHR43301">
    <property type="entry name" value="ARABINAN ENDO-1,5-ALPHA-L-ARABINOSIDASE"/>
    <property type="match status" value="1"/>
</dbReference>
<dbReference type="OrthoDB" id="9801455at2"/>
<gene>
    <name evidence="10" type="ORF">SAMN04489718_1055</name>
</gene>
<evidence type="ECO:0000256" key="7">
    <source>
        <dbReference type="PIRSR" id="PIRSR026534-2"/>
    </source>
</evidence>
<dbReference type="GO" id="GO:0046558">
    <property type="term" value="F:arabinan endo-1,5-alpha-L-arabinosidase activity"/>
    <property type="evidence" value="ECO:0007669"/>
    <property type="project" value="InterPro"/>
</dbReference>
<keyword evidence="9" id="KW-0732">Signal</keyword>
<feature type="active site" description="Proton donor" evidence="6">
    <location>
        <position position="213"/>
    </location>
</feature>
<evidence type="ECO:0000256" key="2">
    <source>
        <dbReference type="ARBA" id="ARBA00009865"/>
    </source>
</evidence>
<keyword evidence="11" id="KW-1185">Reference proteome</keyword>
<evidence type="ECO:0000256" key="4">
    <source>
        <dbReference type="ARBA" id="ARBA00023295"/>
    </source>
</evidence>
<comment type="similarity">
    <text evidence="2 5">Belongs to the glycosyl hydrolase 43 family.</text>
</comment>
<dbReference type="GO" id="GO:0031222">
    <property type="term" value="P:arabinan catabolic process"/>
    <property type="evidence" value="ECO:0007669"/>
    <property type="project" value="UniProtKB-UniPathway"/>
</dbReference>
<keyword evidence="4 5" id="KW-0326">Glycosidase</keyword>
<feature type="site" description="Important for catalytic activity, responsible for pKa modulation of the active site Glu and correct orientation of both the proton donor and substrate" evidence="8">
    <location>
        <position position="158"/>
    </location>
</feature>
<feature type="chain" id="PRO_5011495997" evidence="9">
    <location>
        <begin position="29"/>
        <end position="326"/>
    </location>
</feature>
<evidence type="ECO:0000313" key="10">
    <source>
        <dbReference type="EMBL" id="SDQ27005.1"/>
    </source>
</evidence>
<feature type="active site" description="Proton acceptor" evidence="6">
    <location>
        <position position="45"/>
    </location>
</feature>
<feature type="binding site" evidence="7">
    <location>
        <begin position="155"/>
        <end position="158"/>
    </location>
    <ligand>
        <name>substrate</name>
    </ligand>
</feature>
<dbReference type="Pfam" id="PF04616">
    <property type="entry name" value="Glyco_hydro_43"/>
    <property type="match status" value="1"/>
</dbReference>
<keyword evidence="3 5" id="KW-0378">Hydrolase</keyword>
<evidence type="ECO:0000256" key="8">
    <source>
        <dbReference type="PIRSR" id="PIRSR606710-2"/>
    </source>
</evidence>
<evidence type="ECO:0000256" key="1">
    <source>
        <dbReference type="ARBA" id="ARBA00004834"/>
    </source>
</evidence>
<dbReference type="RefSeq" id="WP_092521471.1">
    <property type="nucleotide sequence ID" value="NZ_FNKO01000001.1"/>
</dbReference>
<evidence type="ECO:0000256" key="5">
    <source>
        <dbReference type="PIRNR" id="PIRNR026534"/>
    </source>
</evidence>
<protein>
    <submittedName>
        <fullName evidence="10">Arabinan endo-1,5-alpha-L-arabinosidase</fullName>
    </submittedName>
</protein>
<evidence type="ECO:0000256" key="6">
    <source>
        <dbReference type="PIRSR" id="PIRSR026534-1"/>
    </source>
</evidence>
<feature type="signal peptide" evidence="9">
    <location>
        <begin position="1"/>
        <end position="28"/>
    </location>
</feature>
<dbReference type="AlphaFoldDB" id="A0A1H0ZHR5"/>
<dbReference type="UniPathway" id="UPA00667"/>
<accession>A0A1H0ZHR5</accession>
<dbReference type="InterPro" id="IPR023296">
    <property type="entry name" value="Glyco_hydro_beta-prop_sf"/>
</dbReference>
<sequence length="326" mass="35194">MRGRPARTLGVLGAVLMSMSWAVPAASAADYPMPGRVTGDLAAHDPSMVSRGSDYLLTSTHGGIETRTSTDRVHFERNGSAFDTVPDWVYDYNSSGDVWAPDVSHHGGRYWMYYSASSFGSNHSAIGLATSPSGDPGTWQDQGIVYSTDSGDDHNAIDPNLLVDESGRWWLSFGSFWSGIRMIRLDPDTGKLRDSDDTLHHLANGPAGSHAVEAPEIVRHGDYYYLFVSFGQCCEGTDSTYRVMVGRATSPTGPYTDRSGTPMLNSGGTEILGSHDNVIGPGGQSVLEDGSDDLLVYHYYDANQQGATRLGINALEWDAQGWPSVV</sequence>
<dbReference type="STRING" id="995062.SAMN04489718_1055"/>
<dbReference type="SUPFAM" id="SSF75005">
    <property type="entry name" value="Arabinanase/levansucrase/invertase"/>
    <property type="match status" value="1"/>
</dbReference>
<evidence type="ECO:0000313" key="11">
    <source>
        <dbReference type="Proteomes" id="UP000199301"/>
    </source>
</evidence>
<dbReference type="InterPro" id="IPR050727">
    <property type="entry name" value="GH43_arabinanases"/>
</dbReference>
<evidence type="ECO:0000256" key="9">
    <source>
        <dbReference type="SAM" id="SignalP"/>
    </source>
</evidence>
<dbReference type="PIRSF" id="PIRSF026534">
    <property type="entry name" value="Endo_alpha-L-arabinosidase"/>
    <property type="match status" value="1"/>
</dbReference>
<dbReference type="InterPro" id="IPR016840">
    <property type="entry name" value="Glyco_hydro_43_endo_a_Ara-ase"/>
</dbReference>
<name>A0A1H0ZHR5_9ACTN</name>
<reference evidence="11" key="1">
    <citation type="submission" date="2016-10" db="EMBL/GenBank/DDBJ databases">
        <authorList>
            <person name="Varghese N."/>
            <person name="Submissions S."/>
        </authorList>
    </citation>
    <scope>NUCLEOTIDE SEQUENCE [LARGE SCALE GENOMIC DNA]</scope>
    <source>
        <strain evidence="11">DSM 45459</strain>
    </source>
</reference>
<dbReference type="InterPro" id="IPR006710">
    <property type="entry name" value="Glyco_hydro_43"/>
</dbReference>
<dbReference type="Proteomes" id="UP000199301">
    <property type="component" value="Unassembled WGS sequence"/>
</dbReference>
<dbReference type="EMBL" id="FNKO01000001">
    <property type="protein sequence ID" value="SDQ27005.1"/>
    <property type="molecule type" value="Genomic_DNA"/>
</dbReference>
<evidence type="ECO:0000256" key="3">
    <source>
        <dbReference type="ARBA" id="ARBA00022801"/>
    </source>
</evidence>
<feature type="binding site" evidence="7">
    <location>
        <position position="120"/>
    </location>
    <ligand>
        <name>substrate</name>
    </ligand>
</feature>
<dbReference type="Gene3D" id="2.115.10.20">
    <property type="entry name" value="Glycosyl hydrolase domain, family 43"/>
    <property type="match status" value="1"/>
</dbReference>
<dbReference type="CDD" id="cd08998">
    <property type="entry name" value="GH43_Arb43a-like"/>
    <property type="match status" value="1"/>
</dbReference>
<organism evidence="10 11">
    <name type="scientific">Actinopolyspora saharensis</name>
    <dbReference type="NCBI Taxonomy" id="995062"/>
    <lineage>
        <taxon>Bacteria</taxon>
        <taxon>Bacillati</taxon>
        <taxon>Actinomycetota</taxon>
        <taxon>Actinomycetes</taxon>
        <taxon>Actinopolysporales</taxon>
        <taxon>Actinopolysporaceae</taxon>
        <taxon>Actinopolyspora</taxon>
    </lineage>
</organism>
<feature type="binding site" evidence="7">
    <location>
        <position position="45"/>
    </location>
    <ligand>
        <name>substrate</name>
    </ligand>
</feature>
<proteinExistence type="inferred from homology"/>
<dbReference type="PANTHER" id="PTHR43301:SF3">
    <property type="entry name" value="ARABINAN ENDO-1,5-ALPHA-L-ARABINOSIDASE A-RELATED"/>
    <property type="match status" value="1"/>
</dbReference>